<dbReference type="EMBL" id="CAAALY010118350">
    <property type="protein sequence ID" value="VEL31080.1"/>
    <property type="molecule type" value="Genomic_DNA"/>
</dbReference>
<protein>
    <submittedName>
        <fullName evidence="1">Uncharacterized protein</fullName>
    </submittedName>
</protein>
<proteinExistence type="predicted"/>
<keyword evidence="2" id="KW-1185">Reference proteome</keyword>
<name>A0A448X8Z7_9PLAT</name>
<organism evidence="1 2">
    <name type="scientific">Protopolystoma xenopodis</name>
    <dbReference type="NCBI Taxonomy" id="117903"/>
    <lineage>
        <taxon>Eukaryota</taxon>
        <taxon>Metazoa</taxon>
        <taxon>Spiralia</taxon>
        <taxon>Lophotrochozoa</taxon>
        <taxon>Platyhelminthes</taxon>
        <taxon>Monogenea</taxon>
        <taxon>Polyopisthocotylea</taxon>
        <taxon>Polystomatidea</taxon>
        <taxon>Polystomatidae</taxon>
        <taxon>Protopolystoma</taxon>
    </lineage>
</organism>
<evidence type="ECO:0000313" key="1">
    <source>
        <dbReference type="EMBL" id="VEL31080.1"/>
    </source>
</evidence>
<reference evidence="1" key="1">
    <citation type="submission" date="2018-11" db="EMBL/GenBank/DDBJ databases">
        <authorList>
            <consortium name="Pathogen Informatics"/>
        </authorList>
    </citation>
    <scope>NUCLEOTIDE SEQUENCE</scope>
</reference>
<evidence type="ECO:0000313" key="2">
    <source>
        <dbReference type="Proteomes" id="UP000784294"/>
    </source>
</evidence>
<dbReference type="Proteomes" id="UP000784294">
    <property type="component" value="Unassembled WGS sequence"/>
</dbReference>
<gene>
    <name evidence="1" type="ORF">PXEA_LOCUS24520</name>
</gene>
<comment type="caution">
    <text evidence="1">The sequence shown here is derived from an EMBL/GenBank/DDBJ whole genome shotgun (WGS) entry which is preliminary data.</text>
</comment>
<sequence length="99" mass="10939">MVVPSALLPRIKPDNQDAVDALSSDIGANLSLAEFCLTARSGHPQTHRRLDEARFHQDEQQIYADVVNTRGAQKNDFDYRQQVAVAESQSKCGNSLLPC</sequence>
<dbReference type="AlphaFoldDB" id="A0A448X8Z7"/>
<accession>A0A448X8Z7</accession>